<feature type="domain" description="Alpha/beta hydrolase" evidence="2">
    <location>
        <begin position="141"/>
        <end position="616"/>
    </location>
</feature>
<evidence type="ECO:0000313" key="3">
    <source>
        <dbReference type="EMBL" id="CAB4724834.1"/>
    </source>
</evidence>
<sequence length="625" mass="65613">MHALITDTPMVKLEHLPVDGSICLVDDAAGITRMMGEFLSMGHERTVDRKSRPAGQVGLLSSSLSVDRGIIVKIRALLIVPILTVGLVSCSSSDSKSDSSTTDSVVTSTPDTTPTVTEAPIEPAFTAVTPTTGDVGEVTVEGPITVSNRVPLPDFLAGVPTSPVVLAGVPFEAEKFGYIEEEFFISGTANSYGSAGALSADGVWNVTKIDTAEYKTRIVVRRPSDPAKFSGSVITEWFNVTAGIDSTPAWSALWPEIVREGGAWVGVSAQRVGIEGGAGSTAPFLVLKNADPDRYGVLNHPGDNYSYDIFSQAGAAVWRQPETILGGLTPEIVLATGQSQSASRLTTYANAFGLADDVYNGYLLISRGQSASTLFCPNAVLLENPRSCSDSTVPEAVPGPASAQIRADLTRPFLIAEAETDVLRYRPATQDDTDVLRIWESAGTAHSDAYTLGIGDADTATGDGDIALFEAQSAPPSSVYYGIITCGLPLNVGPHTYILRSALHGLDHWVRSGEPPTSMPKLETNADLSAYLMDAHGIVLGGIRTPYVDVPLAVLSGLGQEGGSFCGLFGTTRSFTADELAALYPTSDDFIAKWNAATDAAVESGAILAVDAENIKAAGVTYAAR</sequence>
<organism evidence="3">
    <name type="scientific">freshwater metagenome</name>
    <dbReference type="NCBI Taxonomy" id="449393"/>
    <lineage>
        <taxon>unclassified sequences</taxon>
        <taxon>metagenomes</taxon>
        <taxon>ecological metagenomes</taxon>
    </lineage>
</organism>
<protein>
    <submittedName>
        <fullName evidence="3">Unannotated protein</fullName>
    </submittedName>
</protein>
<dbReference type="AlphaFoldDB" id="A0A6J6RQL9"/>
<name>A0A6J6RQL9_9ZZZZ</name>
<reference evidence="3" key="1">
    <citation type="submission" date="2020-05" db="EMBL/GenBank/DDBJ databases">
        <authorList>
            <person name="Chiriac C."/>
            <person name="Salcher M."/>
            <person name="Ghai R."/>
            <person name="Kavagutti S V."/>
        </authorList>
    </citation>
    <scope>NUCLEOTIDE SEQUENCE</scope>
</reference>
<evidence type="ECO:0000259" key="2">
    <source>
        <dbReference type="Pfam" id="PF20091"/>
    </source>
</evidence>
<gene>
    <name evidence="3" type="ORF">UFOPK2658_01323</name>
</gene>
<dbReference type="Pfam" id="PF20091">
    <property type="entry name" value="Abhydrolase_10"/>
    <property type="match status" value="1"/>
</dbReference>
<dbReference type="InterPro" id="IPR045394">
    <property type="entry name" value="Abhydrolase_dom"/>
</dbReference>
<dbReference type="EMBL" id="CAEZYH010000064">
    <property type="protein sequence ID" value="CAB4724834.1"/>
    <property type="molecule type" value="Genomic_DNA"/>
</dbReference>
<accession>A0A6J6RQL9</accession>
<proteinExistence type="predicted"/>
<evidence type="ECO:0000256" key="1">
    <source>
        <dbReference type="SAM" id="MobiDB-lite"/>
    </source>
</evidence>
<feature type="region of interest" description="Disordered" evidence="1">
    <location>
        <begin position="91"/>
        <end position="117"/>
    </location>
</feature>